<evidence type="ECO:0000313" key="1">
    <source>
        <dbReference type="EMBL" id="GMJ10704.1"/>
    </source>
</evidence>
<dbReference type="AlphaFoldDB" id="A0A9W7MQ78"/>
<evidence type="ECO:0000313" key="2">
    <source>
        <dbReference type="Proteomes" id="UP001165190"/>
    </source>
</evidence>
<organism evidence="1 2">
    <name type="scientific">Hibiscus trionum</name>
    <name type="common">Flower of an hour</name>
    <dbReference type="NCBI Taxonomy" id="183268"/>
    <lineage>
        <taxon>Eukaryota</taxon>
        <taxon>Viridiplantae</taxon>
        <taxon>Streptophyta</taxon>
        <taxon>Embryophyta</taxon>
        <taxon>Tracheophyta</taxon>
        <taxon>Spermatophyta</taxon>
        <taxon>Magnoliopsida</taxon>
        <taxon>eudicotyledons</taxon>
        <taxon>Gunneridae</taxon>
        <taxon>Pentapetalae</taxon>
        <taxon>rosids</taxon>
        <taxon>malvids</taxon>
        <taxon>Malvales</taxon>
        <taxon>Malvaceae</taxon>
        <taxon>Malvoideae</taxon>
        <taxon>Hibiscus</taxon>
    </lineage>
</organism>
<keyword evidence="2" id="KW-1185">Reference proteome</keyword>
<gene>
    <name evidence="1" type="ORF">HRI_004739600</name>
</gene>
<protein>
    <recommendedName>
        <fullName evidence="3">Reverse transcriptase Ty1/copia-type domain-containing protein</fullName>
    </recommendedName>
</protein>
<reference evidence="1" key="1">
    <citation type="submission" date="2023-05" db="EMBL/GenBank/DDBJ databases">
        <title>Genome and transcriptome analyses reveal genes involved in the formation of fine ridges on petal epidermal cells in Hibiscus trionum.</title>
        <authorList>
            <person name="Koshimizu S."/>
            <person name="Masuda S."/>
            <person name="Ishii T."/>
            <person name="Shirasu K."/>
            <person name="Hoshino A."/>
            <person name="Arita M."/>
        </authorList>
    </citation>
    <scope>NUCLEOTIDE SEQUENCE</scope>
    <source>
        <strain evidence="1">Hamamatsu line</strain>
    </source>
</reference>
<name>A0A9W7MQ78_HIBTR</name>
<dbReference type="Proteomes" id="UP001165190">
    <property type="component" value="Unassembled WGS sequence"/>
</dbReference>
<accession>A0A9W7MQ78</accession>
<dbReference type="EMBL" id="BSYR01000057">
    <property type="protein sequence ID" value="GMJ10704.1"/>
    <property type="molecule type" value="Genomic_DNA"/>
</dbReference>
<evidence type="ECO:0008006" key="3">
    <source>
        <dbReference type="Google" id="ProtNLM"/>
    </source>
</evidence>
<dbReference type="OrthoDB" id="418757at2759"/>
<proteinExistence type="predicted"/>
<comment type="caution">
    <text evidence="1">The sequence shown here is derived from an EMBL/GenBank/DDBJ whole genome shotgun (WGS) entry which is preliminary data.</text>
</comment>
<sequence length="101" mass="11660">MEIHKDRGSRKLWLSQQGYVEKMLEKFGMSKAKPMSTHLANHFKLSTEQCPKTDKEIEEMEKVHYASVVGCLMYVMVCTHPNLAHDVGQVYKYMSKLGISH</sequence>